<keyword evidence="5 8" id="KW-1133">Transmembrane helix</keyword>
<dbReference type="Proteomes" id="UP000262582">
    <property type="component" value="Chromosome"/>
</dbReference>
<dbReference type="PROSITE" id="PS50887">
    <property type="entry name" value="GGDEF"/>
    <property type="match status" value="1"/>
</dbReference>
<evidence type="ECO:0000256" key="6">
    <source>
        <dbReference type="ARBA" id="ARBA00023136"/>
    </source>
</evidence>
<keyword evidence="7 8" id="KW-0924">Ammonia transport</keyword>
<dbReference type="GO" id="GO:0097272">
    <property type="term" value="P:ammonium homeostasis"/>
    <property type="evidence" value="ECO:0007669"/>
    <property type="project" value="TreeGrafter"/>
</dbReference>
<organism evidence="11 13">
    <name type="scientific">Arcobacter ellisii</name>
    <dbReference type="NCBI Taxonomy" id="913109"/>
    <lineage>
        <taxon>Bacteria</taxon>
        <taxon>Pseudomonadati</taxon>
        <taxon>Campylobacterota</taxon>
        <taxon>Epsilonproteobacteria</taxon>
        <taxon>Campylobacterales</taxon>
        <taxon>Arcobacteraceae</taxon>
        <taxon>Arcobacter</taxon>
    </lineage>
</organism>
<dbReference type="CDD" id="cd01949">
    <property type="entry name" value="GGDEF"/>
    <property type="match status" value="1"/>
</dbReference>
<dbReference type="GO" id="GO:0005886">
    <property type="term" value="C:plasma membrane"/>
    <property type="evidence" value="ECO:0007669"/>
    <property type="project" value="UniProtKB-SubCell"/>
</dbReference>
<dbReference type="InterPro" id="IPR043128">
    <property type="entry name" value="Rev_trsase/Diguanyl_cyclase"/>
</dbReference>
<keyword evidence="12" id="KW-1185">Reference proteome</keyword>
<dbReference type="Proteomes" id="UP000290588">
    <property type="component" value="Unassembled WGS sequence"/>
</dbReference>
<dbReference type="InterPro" id="IPR024041">
    <property type="entry name" value="NH4_transpt_AmtB-like_dom"/>
</dbReference>
<feature type="transmembrane region" description="Helical" evidence="8">
    <location>
        <begin position="118"/>
        <end position="138"/>
    </location>
</feature>
<evidence type="ECO:0000256" key="2">
    <source>
        <dbReference type="ARBA" id="ARBA00005887"/>
    </source>
</evidence>
<feature type="transmembrane region" description="Helical" evidence="8">
    <location>
        <begin position="277"/>
        <end position="298"/>
    </location>
</feature>
<accession>A0A347U9Z5</accession>
<feature type="transmembrane region" description="Helical" evidence="8">
    <location>
        <begin position="254"/>
        <end position="271"/>
    </location>
</feature>
<protein>
    <recommendedName>
        <fullName evidence="8">Ammonium transporter</fullName>
    </recommendedName>
</protein>
<reference evidence="11 13" key="1">
    <citation type="submission" date="2017-09" db="EMBL/GenBank/DDBJ databases">
        <title>Genomics of the genus Arcobacter.</title>
        <authorList>
            <person name="Perez-Cataluna A."/>
            <person name="Figueras M.J."/>
            <person name="Salas-Masso N."/>
        </authorList>
    </citation>
    <scope>NUCLEOTIDE SEQUENCE [LARGE SCALE GENOMIC DNA]</scope>
    <source>
        <strain evidence="11 13">CECT 7837</strain>
    </source>
</reference>
<feature type="transmembrane region" description="Helical" evidence="8">
    <location>
        <begin position="310"/>
        <end position="329"/>
    </location>
</feature>
<dbReference type="AlphaFoldDB" id="A0A347U9Z5"/>
<evidence type="ECO:0000256" key="4">
    <source>
        <dbReference type="ARBA" id="ARBA00022692"/>
    </source>
</evidence>
<dbReference type="InterPro" id="IPR000160">
    <property type="entry name" value="GGDEF_dom"/>
</dbReference>
<dbReference type="SMART" id="SM00267">
    <property type="entry name" value="GGDEF"/>
    <property type="match status" value="1"/>
</dbReference>
<dbReference type="PANTHER" id="PTHR11730:SF6">
    <property type="entry name" value="AMMONIUM TRANSPORTER"/>
    <property type="match status" value="1"/>
</dbReference>
<comment type="similarity">
    <text evidence="2 8">Belongs to the ammonia transporter channel (TC 1.A.11.2) family.</text>
</comment>
<dbReference type="FunFam" id="3.30.70.270:FF:000001">
    <property type="entry name" value="Diguanylate cyclase domain protein"/>
    <property type="match status" value="1"/>
</dbReference>
<dbReference type="NCBIfam" id="TIGR00254">
    <property type="entry name" value="GGDEF"/>
    <property type="match status" value="1"/>
</dbReference>
<sequence>MVSFNEINLLWILVSAFLVFMMQLGFSLVETGVVRSKNTINVAMKNLIDTVFSIIFFWLFGFGLMFGMDSFGLIGIDKFLIDGKDLQLNGFFFFQAMFAATAITIVSGAVAERIKFNGYIVVAIIVSSIIYPIFGHWAWNDNGWLKELGFVDFAGSTVVHSVGAWIGLAGAIVLGPRLGKFRKNKTIYFAPSNHNFIVFGVFILFFAWFGFNAGSLLEFKPEVTSILLNTLLAGVFGGLSAWIITLFSKEKVGVEIFSFGIIAGLVGITAGCYEFNAIQSAFVGFISSFIMHFTDIFLTKKLKIDDPLSVVSIHGFVGVWGTIAVGIFANLPENFTRLHFIYVQTLGVFVAFIFSFSFGLLVFLFLKKVNLLRVRKKHEVLGLNRSEHNAKLPWVDTIQSIIQIMKTGNLDKKIYEERDTEIGIVSRFFNYLLSILKEKNAELKKSNKNLSVKAYHDNLTKILNRNGFLKRLSEINNKYTLAIIDIDKFKSINDTYGHDVGDYVLKDLATLISNKIRTTDIFARWGGEEFVLVLDTPDLLQAQNISDNLRKEIENSKFKTVGKITISIGISEFKTKNDTFEDVFKKADQALYQAKMSGRNRVFVY</sequence>
<dbReference type="SUPFAM" id="SSF55073">
    <property type="entry name" value="Nucleotide cyclase"/>
    <property type="match status" value="1"/>
</dbReference>
<feature type="transmembrane region" description="Helical" evidence="8">
    <location>
        <begin position="88"/>
        <end position="111"/>
    </location>
</feature>
<evidence type="ECO:0000256" key="3">
    <source>
        <dbReference type="ARBA" id="ARBA00022448"/>
    </source>
</evidence>
<dbReference type="InterPro" id="IPR029020">
    <property type="entry name" value="Ammonium/urea_transptr"/>
</dbReference>
<feature type="transmembrane region" description="Helical" evidence="8">
    <location>
        <begin position="12"/>
        <end position="34"/>
    </location>
</feature>
<keyword evidence="4 8" id="KW-0812">Transmembrane</keyword>
<feature type="domain" description="GGDEF" evidence="9">
    <location>
        <begin position="477"/>
        <end position="605"/>
    </location>
</feature>
<gene>
    <name evidence="10" type="ORF">AELL_2028</name>
    <name evidence="11" type="ORF">CP962_04905</name>
</gene>
<dbReference type="SUPFAM" id="SSF111352">
    <property type="entry name" value="Ammonium transporter"/>
    <property type="match status" value="1"/>
</dbReference>
<dbReference type="Pfam" id="PF00909">
    <property type="entry name" value="Ammonium_transp"/>
    <property type="match status" value="1"/>
</dbReference>
<evidence type="ECO:0000256" key="7">
    <source>
        <dbReference type="ARBA" id="ARBA00023177"/>
    </source>
</evidence>
<dbReference type="GO" id="GO:0003824">
    <property type="term" value="F:catalytic activity"/>
    <property type="evidence" value="ECO:0007669"/>
    <property type="project" value="UniProtKB-ARBA"/>
</dbReference>
<feature type="transmembrane region" description="Helical" evidence="8">
    <location>
        <begin position="158"/>
        <end position="175"/>
    </location>
</feature>
<reference evidence="10 12" key="2">
    <citation type="submission" date="2018-08" db="EMBL/GenBank/DDBJ databases">
        <title>Complete genome of the Arcobacter ellisii type strain LMG 26155.</title>
        <authorList>
            <person name="Miller W.G."/>
            <person name="Yee E."/>
            <person name="Bono J.L."/>
        </authorList>
    </citation>
    <scope>NUCLEOTIDE SEQUENCE [LARGE SCALE GENOMIC DNA]</scope>
    <source>
        <strain evidence="10 12">LMG 26155</strain>
    </source>
</reference>
<evidence type="ECO:0000313" key="10">
    <source>
        <dbReference type="EMBL" id="AXX95673.1"/>
    </source>
</evidence>
<dbReference type="EMBL" id="NXIG01000004">
    <property type="protein sequence ID" value="RXI31453.1"/>
    <property type="molecule type" value="Genomic_DNA"/>
</dbReference>
<evidence type="ECO:0000259" key="9">
    <source>
        <dbReference type="PROSITE" id="PS50887"/>
    </source>
</evidence>
<evidence type="ECO:0000256" key="8">
    <source>
        <dbReference type="RuleBase" id="RU362002"/>
    </source>
</evidence>
<dbReference type="PROSITE" id="PS01219">
    <property type="entry name" value="AMMONIUM_TRANSP"/>
    <property type="match status" value="1"/>
</dbReference>
<dbReference type="Gene3D" id="1.10.3430.10">
    <property type="entry name" value="Ammonium transporter AmtB like domains"/>
    <property type="match status" value="1"/>
</dbReference>
<dbReference type="NCBIfam" id="TIGR00836">
    <property type="entry name" value="amt"/>
    <property type="match status" value="1"/>
</dbReference>
<dbReference type="Gene3D" id="3.30.70.270">
    <property type="match status" value="1"/>
</dbReference>
<keyword evidence="3 8" id="KW-0813">Transport</keyword>
<dbReference type="KEGG" id="aell:AELL_2028"/>
<dbReference type="PANTHER" id="PTHR11730">
    <property type="entry name" value="AMMONIUM TRANSPORTER"/>
    <property type="match status" value="1"/>
</dbReference>
<evidence type="ECO:0000313" key="11">
    <source>
        <dbReference type="EMBL" id="RXI31453.1"/>
    </source>
</evidence>
<feature type="transmembrane region" description="Helical" evidence="8">
    <location>
        <begin position="46"/>
        <end position="68"/>
    </location>
</feature>
<dbReference type="OrthoDB" id="9814202at2"/>
<feature type="transmembrane region" description="Helical" evidence="8">
    <location>
        <begin position="341"/>
        <end position="366"/>
    </location>
</feature>
<name>A0A347U9Z5_9BACT</name>
<feature type="transmembrane region" description="Helical" evidence="8">
    <location>
        <begin position="226"/>
        <end position="247"/>
    </location>
</feature>
<dbReference type="Pfam" id="PF00990">
    <property type="entry name" value="GGDEF"/>
    <property type="match status" value="1"/>
</dbReference>
<dbReference type="GO" id="GO:0008519">
    <property type="term" value="F:ammonium channel activity"/>
    <property type="evidence" value="ECO:0007669"/>
    <property type="project" value="InterPro"/>
</dbReference>
<dbReference type="InterPro" id="IPR001905">
    <property type="entry name" value="Ammonium_transpt"/>
</dbReference>
<dbReference type="InterPro" id="IPR018047">
    <property type="entry name" value="Ammonium_transpt_CS"/>
</dbReference>
<dbReference type="EMBL" id="CP032097">
    <property type="protein sequence ID" value="AXX95673.1"/>
    <property type="molecule type" value="Genomic_DNA"/>
</dbReference>
<evidence type="ECO:0000313" key="13">
    <source>
        <dbReference type="Proteomes" id="UP000290588"/>
    </source>
</evidence>
<keyword evidence="6 8" id="KW-0472">Membrane</keyword>
<evidence type="ECO:0000313" key="12">
    <source>
        <dbReference type="Proteomes" id="UP000262582"/>
    </source>
</evidence>
<dbReference type="RefSeq" id="WP_118917844.1">
    <property type="nucleotide sequence ID" value="NZ_CP032097.1"/>
</dbReference>
<evidence type="ECO:0000256" key="1">
    <source>
        <dbReference type="ARBA" id="ARBA00004141"/>
    </source>
</evidence>
<feature type="transmembrane region" description="Helical" evidence="8">
    <location>
        <begin position="196"/>
        <end position="214"/>
    </location>
</feature>
<proteinExistence type="inferred from homology"/>
<evidence type="ECO:0000256" key="5">
    <source>
        <dbReference type="ARBA" id="ARBA00022989"/>
    </source>
</evidence>
<comment type="subcellular location">
    <subcellularLocation>
        <location evidence="8">Cell membrane</location>
        <topology evidence="8">Multi-pass membrane protein</topology>
    </subcellularLocation>
    <subcellularLocation>
        <location evidence="1">Membrane</location>
        <topology evidence="1">Multi-pass membrane protein</topology>
    </subcellularLocation>
</comment>
<dbReference type="InterPro" id="IPR029787">
    <property type="entry name" value="Nucleotide_cyclase"/>
</dbReference>